<evidence type="ECO:0000259" key="3">
    <source>
        <dbReference type="Pfam" id="PF01408"/>
    </source>
</evidence>
<feature type="domain" description="GFO/IDH/MocA-like oxidoreductase" evidence="4">
    <location>
        <begin position="129"/>
        <end position="243"/>
    </location>
</feature>
<dbReference type="EMBL" id="BMPP01000015">
    <property type="protein sequence ID" value="GGK35710.1"/>
    <property type="molecule type" value="Genomic_DNA"/>
</dbReference>
<keyword evidence="6" id="KW-1185">Reference proteome</keyword>
<dbReference type="PANTHER" id="PTHR22604:SF105">
    <property type="entry name" value="TRANS-1,2-DIHYDROBENZENE-1,2-DIOL DEHYDROGENASE"/>
    <property type="match status" value="1"/>
</dbReference>
<dbReference type="Gene3D" id="3.30.360.10">
    <property type="entry name" value="Dihydrodipicolinate Reductase, domain 2"/>
    <property type="match status" value="1"/>
</dbReference>
<gene>
    <name evidence="5" type="primary">socC</name>
    <name evidence="5" type="ORF">GCM10008955_32070</name>
</gene>
<dbReference type="InterPro" id="IPR050984">
    <property type="entry name" value="Gfo/Idh/MocA_domain"/>
</dbReference>
<organism evidence="5 6">
    <name type="scientific">Deinococcus malanensis</name>
    <dbReference type="NCBI Taxonomy" id="1706855"/>
    <lineage>
        <taxon>Bacteria</taxon>
        <taxon>Thermotogati</taxon>
        <taxon>Deinococcota</taxon>
        <taxon>Deinococci</taxon>
        <taxon>Deinococcales</taxon>
        <taxon>Deinococcaceae</taxon>
        <taxon>Deinococcus</taxon>
    </lineage>
</organism>
<evidence type="ECO:0000313" key="6">
    <source>
        <dbReference type="Proteomes" id="UP000647587"/>
    </source>
</evidence>
<dbReference type="RefSeq" id="WP_189010582.1">
    <property type="nucleotide sequence ID" value="NZ_BMPP01000015.1"/>
</dbReference>
<accession>A0ABQ2EZG7</accession>
<dbReference type="Proteomes" id="UP000647587">
    <property type="component" value="Unassembled WGS sequence"/>
</dbReference>
<comment type="caution">
    <text evidence="5">The sequence shown here is derived from an EMBL/GenBank/DDBJ whole genome shotgun (WGS) entry which is preliminary data.</text>
</comment>
<comment type="similarity">
    <text evidence="1">Belongs to the Gfo/Idh/MocA family.</text>
</comment>
<evidence type="ECO:0000259" key="4">
    <source>
        <dbReference type="Pfam" id="PF22725"/>
    </source>
</evidence>
<feature type="domain" description="Gfo/Idh/MocA-like oxidoreductase N-terminal" evidence="3">
    <location>
        <begin position="3"/>
        <end position="119"/>
    </location>
</feature>
<name>A0ABQ2EZG7_9DEIO</name>
<dbReference type="Gene3D" id="3.40.50.720">
    <property type="entry name" value="NAD(P)-binding Rossmann-like Domain"/>
    <property type="match status" value="1"/>
</dbReference>
<dbReference type="Pfam" id="PF22725">
    <property type="entry name" value="GFO_IDH_MocA_C3"/>
    <property type="match status" value="1"/>
</dbReference>
<reference evidence="6" key="1">
    <citation type="journal article" date="2019" name="Int. J. Syst. Evol. Microbiol.">
        <title>The Global Catalogue of Microorganisms (GCM) 10K type strain sequencing project: providing services to taxonomists for standard genome sequencing and annotation.</title>
        <authorList>
            <consortium name="The Broad Institute Genomics Platform"/>
            <consortium name="The Broad Institute Genome Sequencing Center for Infectious Disease"/>
            <person name="Wu L."/>
            <person name="Ma J."/>
        </authorList>
    </citation>
    <scope>NUCLEOTIDE SEQUENCE [LARGE SCALE GENOMIC DNA]</scope>
    <source>
        <strain evidence="6">JCM 30331</strain>
    </source>
</reference>
<evidence type="ECO:0000313" key="5">
    <source>
        <dbReference type="EMBL" id="GGK35710.1"/>
    </source>
</evidence>
<dbReference type="InterPro" id="IPR036291">
    <property type="entry name" value="NAD(P)-bd_dom_sf"/>
</dbReference>
<proteinExistence type="inferred from homology"/>
<dbReference type="SUPFAM" id="SSF51735">
    <property type="entry name" value="NAD(P)-binding Rossmann-fold domains"/>
    <property type="match status" value="1"/>
</dbReference>
<keyword evidence="2" id="KW-0560">Oxidoreductase</keyword>
<dbReference type="Pfam" id="PF01408">
    <property type="entry name" value="GFO_IDH_MocA"/>
    <property type="match status" value="1"/>
</dbReference>
<dbReference type="InterPro" id="IPR000683">
    <property type="entry name" value="Gfo/Idh/MocA-like_OxRdtase_N"/>
</dbReference>
<evidence type="ECO:0000256" key="1">
    <source>
        <dbReference type="ARBA" id="ARBA00010928"/>
    </source>
</evidence>
<evidence type="ECO:0000256" key="2">
    <source>
        <dbReference type="ARBA" id="ARBA00023002"/>
    </source>
</evidence>
<dbReference type="InterPro" id="IPR055170">
    <property type="entry name" value="GFO_IDH_MocA-like_dom"/>
</dbReference>
<protein>
    <submittedName>
        <fullName evidence="5">Deoxyfructose oxidoreductase</fullName>
    </submittedName>
</protein>
<sequence length="328" mass="36092">MNIRWGFLGASRIGNALAPAMRAAGQTLAGIAARDPGRADAYARKHGFIRTHLTYDDLIRDPQIDAIYNALPNDLHFPWSARALEAGKHVLCEKPMMLGAGEVRQLMSIQKRSGSIISEAFMHRHHPQYAQALALIRAGELGELRTASAGYRFTLTRPDDYRWEAEKGGGALYDVGCYCVSALRLLLDREPVRVSAARHDLRGIDGTLVGWLDFGEGFAAHFDCSLEASPGQYLSLVGSRATLNMDVPFGPHRREAHLQAGDRTFRYEPNDPYEFMVADFGRAVRHREEPTWGLDDALAQAQVLDALFESARRGEVVTVSSRGAGTGG</sequence>
<dbReference type="PANTHER" id="PTHR22604">
    <property type="entry name" value="OXIDOREDUCTASES"/>
    <property type="match status" value="1"/>
</dbReference>
<dbReference type="SUPFAM" id="SSF55347">
    <property type="entry name" value="Glyceraldehyde-3-phosphate dehydrogenase-like, C-terminal domain"/>
    <property type="match status" value="1"/>
</dbReference>